<dbReference type="PATRIC" id="fig|46224.3.peg.4006"/>
<gene>
    <name evidence="2" type="ORF">B4102_2194</name>
</gene>
<keyword evidence="3" id="KW-1185">Reference proteome</keyword>
<dbReference type="RefSeq" id="WP_066226314.1">
    <property type="nucleotide sequence ID" value="NZ_LQYN01000006.1"/>
</dbReference>
<keyword evidence="1" id="KW-0472">Membrane</keyword>
<proteinExistence type="predicted"/>
<feature type="transmembrane region" description="Helical" evidence="1">
    <location>
        <begin position="7"/>
        <end position="30"/>
    </location>
</feature>
<sequence length="141" mass="16672">MKTKVLIFTVLFIFLFYFSLFFSGFFPIVAKYKIDLSLTVISEYTKDIIFHPIQNIKVMHENKNPLMYISFGSSLILFIFLLYKSRKKEYENVGDRYGVQGSSRWAKREEIFKVPDQITIVPSKNMYAEIKDTLKNIEVKK</sequence>
<dbReference type="Proteomes" id="UP000075666">
    <property type="component" value="Unassembled WGS sequence"/>
</dbReference>
<reference evidence="2 3" key="1">
    <citation type="submission" date="2016-01" db="EMBL/GenBank/DDBJ databases">
        <title>Genome Sequences of Twelve Sporeforming Bacillus Species Isolated from Foods.</title>
        <authorList>
            <person name="Berendsen E.M."/>
            <person name="Wells-Bennik M.H."/>
            <person name="Krawcyk A.O."/>
            <person name="De Jong A."/>
            <person name="Holsappel S."/>
            <person name="Eijlander R.T."/>
            <person name="Kuipers O.P."/>
        </authorList>
    </citation>
    <scope>NUCLEOTIDE SEQUENCE [LARGE SCALE GENOMIC DNA]</scope>
    <source>
        <strain evidence="2 3">B4102</strain>
    </source>
</reference>
<dbReference type="OrthoDB" id="2926026at2"/>
<comment type="caution">
    <text evidence="2">The sequence shown here is derived from an EMBL/GenBank/DDBJ whole genome shotgun (WGS) entry which is preliminary data.</text>
</comment>
<dbReference type="AlphaFoldDB" id="A0A150LHP4"/>
<name>A0A150LHP4_9BACI</name>
<keyword evidence="1" id="KW-0812">Transmembrane</keyword>
<dbReference type="EMBL" id="LQYN01000006">
    <property type="protein sequence ID" value="KYD11466.1"/>
    <property type="molecule type" value="Genomic_DNA"/>
</dbReference>
<protein>
    <submittedName>
        <fullName evidence="2">Uncharacterized protein</fullName>
    </submittedName>
</protein>
<accession>A0A150LHP4</accession>
<organism evidence="2 3">
    <name type="scientific">Heyndrickxia sporothermodurans</name>
    <dbReference type="NCBI Taxonomy" id="46224"/>
    <lineage>
        <taxon>Bacteria</taxon>
        <taxon>Bacillati</taxon>
        <taxon>Bacillota</taxon>
        <taxon>Bacilli</taxon>
        <taxon>Bacillales</taxon>
        <taxon>Bacillaceae</taxon>
        <taxon>Heyndrickxia</taxon>
    </lineage>
</organism>
<keyword evidence="1" id="KW-1133">Transmembrane helix</keyword>
<dbReference type="STRING" id="46224.B4102_2194"/>
<feature type="transmembrane region" description="Helical" evidence="1">
    <location>
        <begin position="66"/>
        <end position="83"/>
    </location>
</feature>
<evidence type="ECO:0000313" key="3">
    <source>
        <dbReference type="Proteomes" id="UP000075666"/>
    </source>
</evidence>
<evidence type="ECO:0000313" key="2">
    <source>
        <dbReference type="EMBL" id="KYD11466.1"/>
    </source>
</evidence>
<evidence type="ECO:0000256" key="1">
    <source>
        <dbReference type="SAM" id="Phobius"/>
    </source>
</evidence>